<dbReference type="AlphaFoldDB" id="A0A0M7AV65"/>
<dbReference type="PANTHER" id="PTHR34406:SF1">
    <property type="entry name" value="PROTEIN YCEI"/>
    <property type="match status" value="1"/>
</dbReference>
<dbReference type="PANTHER" id="PTHR34406">
    <property type="entry name" value="PROTEIN YCEI"/>
    <property type="match status" value="1"/>
</dbReference>
<dbReference type="Pfam" id="PF04264">
    <property type="entry name" value="YceI"/>
    <property type="match status" value="1"/>
</dbReference>
<gene>
    <name evidence="2" type="ORF">LAX5112_05012</name>
</gene>
<dbReference type="RefSeq" id="WP_186009165.1">
    <property type="nucleotide sequence ID" value="NZ_CXWD01000040.1"/>
</dbReference>
<evidence type="ECO:0000313" key="3">
    <source>
        <dbReference type="Proteomes" id="UP000053235"/>
    </source>
</evidence>
<dbReference type="SUPFAM" id="SSF101874">
    <property type="entry name" value="YceI-like"/>
    <property type="match status" value="1"/>
</dbReference>
<sequence length="202" mass="21747">MALAGYFKSTVTGATISAGLVISTAAQAEPHRYELDPEHTTIAFMVDHLGYADTLGVFLEFEGSFTYDMDTQKLSDLKVTVQTASVESFNEARDNHVLNKDFLDVANHPVMTFTANGGTPADDTSGVVAGELTLLGKTQPLTLDVTLNKAAKYPFGHGRFTLGISAQGVVKRSDFGMTYAVENGFVGDDVQVIIETEAWRAD</sequence>
<reference evidence="3" key="1">
    <citation type="submission" date="2015-07" db="EMBL/GenBank/DDBJ databases">
        <authorList>
            <person name="Rodrigo-Torres Lidia"/>
            <person name="Arahal R.David."/>
        </authorList>
    </citation>
    <scope>NUCLEOTIDE SEQUENCE [LARGE SCALE GENOMIC DNA]</scope>
    <source>
        <strain evidence="3">CECT 5112</strain>
    </source>
</reference>
<dbReference type="InterPro" id="IPR007372">
    <property type="entry name" value="Lipid/polyisoprenoid-bd_YceI"/>
</dbReference>
<proteinExistence type="predicted"/>
<evidence type="ECO:0000259" key="1">
    <source>
        <dbReference type="SMART" id="SM00867"/>
    </source>
</evidence>
<dbReference type="Gene3D" id="2.40.128.110">
    <property type="entry name" value="Lipid/polyisoprenoid-binding, YceI-like"/>
    <property type="match status" value="1"/>
</dbReference>
<feature type="domain" description="Lipid/polyisoprenoid-binding YceI-like" evidence="1">
    <location>
        <begin position="32"/>
        <end position="199"/>
    </location>
</feature>
<dbReference type="STRING" id="388408.LAX5112_05012"/>
<dbReference type="EMBL" id="CXWD01000040">
    <property type="protein sequence ID" value="CTQ77683.1"/>
    <property type="molecule type" value="Genomic_DNA"/>
</dbReference>
<keyword evidence="3" id="KW-1185">Reference proteome</keyword>
<organism evidence="2 3">
    <name type="scientific">Roseibium alexandrii</name>
    <dbReference type="NCBI Taxonomy" id="388408"/>
    <lineage>
        <taxon>Bacteria</taxon>
        <taxon>Pseudomonadati</taxon>
        <taxon>Pseudomonadota</taxon>
        <taxon>Alphaproteobacteria</taxon>
        <taxon>Hyphomicrobiales</taxon>
        <taxon>Stappiaceae</taxon>
        <taxon>Roseibium</taxon>
    </lineage>
</organism>
<dbReference type="SMART" id="SM00867">
    <property type="entry name" value="YceI"/>
    <property type="match status" value="1"/>
</dbReference>
<name>A0A0M7AV65_9HYPH</name>
<protein>
    <recommendedName>
        <fullName evidence="1">Lipid/polyisoprenoid-binding YceI-like domain-containing protein</fullName>
    </recommendedName>
</protein>
<evidence type="ECO:0000313" key="2">
    <source>
        <dbReference type="EMBL" id="CTQ77683.1"/>
    </source>
</evidence>
<dbReference type="Proteomes" id="UP000053235">
    <property type="component" value="Unassembled WGS sequence"/>
</dbReference>
<accession>A0A0M7AV65</accession>
<dbReference type="InterPro" id="IPR036761">
    <property type="entry name" value="TTHA0802/YceI-like_sf"/>
</dbReference>